<dbReference type="EC" id="1.17.4.1" evidence="2"/>
<dbReference type="GO" id="GO:0000166">
    <property type="term" value="F:nucleotide binding"/>
    <property type="evidence" value="ECO:0007669"/>
    <property type="project" value="UniProtKB-KW"/>
</dbReference>
<accession>H1D159</accession>
<dbReference type="InterPro" id="IPR024434">
    <property type="entry name" value="TSCPD_dom"/>
</dbReference>
<evidence type="ECO:0000256" key="1">
    <source>
        <dbReference type="ARBA" id="ARBA00007405"/>
    </source>
</evidence>
<dbReference type="PATRIC" id="fig|742743.3.peg.1366"/>
<gene>
    <name evidence="7" type="ORF">HMPREF9453_01347</name>
</gene>
<dbReference type="GO" id="GO:0071897">
    <property type="term" value="P:DNA biosynthetic process"/>
    <property type="evidence" value="ECO:0007669"/>
    <property type="project" value="UniProtKB-KW"/>
</dbReference>
<comment type="catalytic activity">
    <reaction evidence="5">
        <text>a 2'-deoxyribonucleoside 5'-diphosphate + [thioredoxin]-disulfide + H2O = a ribonucleoside 5'-diphosphate + [thioredoxin]-dithiol</text>
        <dbReference type="Rhea" id="RHEA:23252"/>
        <dbReference type="Rhea" id="RHEA-COMP:10698"/>
        <dbReference type="Rhea" id="RHEA-COMP:10700"/>
        <dbReference type="ChEBI" id="CHEBI:15377"/>
        <dbReference type="ChEBI" id="CHEBI:29950"/>
        <dbReference type="ChEBI" id="CHEBI:50058"/>
        <dbReference type="ChEBI" id="CHEBI:57930"/>
        <dbReference type="ChEBI" id="CHEBI:73316"/>
        <dbReference type="EC" id="1.17.4.1"/>
    </reaction>
</comment>
<proteinExistence type="inferred from homology"/>
<evidence type="ECO:0000313" key="8">
    <source>
        <dbReference type="Proteomes" id="UP000003277"/>
    </source>
</evidence>
<comment type="similarity">
    <text evidence="1">Belongs to the ribonucleoside diphosphate reductase class-2 family.</text>
</comment>
<dbReference type="eggNOG" id="ENOG5032YE7">
    <property type="taxonomic scope" value="Bacteria"/>
</dbReference>
<evidence type="ECO:0000256" key="3">
    <source>
        <dbReference type="ARBA" id="ARBA00022634"/>
    </source>
</evidence>
<evidence type="ECO:0000313" key="7">
    <source>
        <dbReference type="EMBL" id="EHO62755.1"/>
    </source>
</evidence>
<dbReference type="HOGENOM" id="CLU_176133_0_0_9"/>
<dbReference type="EMBL" id="ADLT01000045">
    <property type="protein sequence ID" value="EHO62755.1"/>
    <property type="molecule type" value="Genomic_DNA"/>
</dbReference>
<protein>
    <recommendedName>
        <fullName evidence="2">ribonucleoside-diphosphate reductase</fullName>
        <ecNumber evidence="2">1.17.4.1</ecNumber>
    </recommendedName>
</protein>
<evidence type="ECO:0000256" key="4">
    <source>
        <dbReference type="ARBA" id="ARBA00022741"/>
    </source>
</evidence>
<reference evidence="7 8" key="1">
    <citation type="submission" date="2011-11" db="EMBL/GenBank/DDBJ databases">
        <title>The Genome Sequence of Dialister succinatiphilus YIT 11850.</title>
        <authorList>
            <consortium name="The Broad Institute Genome Sequencing Platform"/>
            <person name="Earl A."/>
            <person name="Ward D."/>
            <person name="Feldgarden M."/>
            <person name="Gevers D."/>
            <person name="Morotomi M."/>
            <person name="Young S.K."/>
            <person name="Zeng Q."/>
            <person name="Gargeya S."/>
            <person name="Fitzgerald M."/>
            <person name="Haas B."/>
            <person name="Abouelleil A."/>
            <person name="Alvarado L."/>
            <person name="Arachchi H.M."/>
            <person name="Berlin A."/>
            <person name="Brown A."/>
            <person name="Chapman S.B."/>
            <person name="Dunbar C."/>
            <person name="Gearin G."/>
            <person name="Goldberg J."/>
            <person name="Griggs A."/>
            <person name="Gujja S."/>
            <person name="Heiman D."/>
            <person name="Howarth C."/>
            <person name="Lui A."/>
            <person name="MacDonald P.J.P."/>
            <person name="Montmayeur A."/>
            <person name="Murphy C."/>
            <person name="Neiman D."/>
            <person name="Pearson M."/>
            <person name="Priest M."/>
            <person name="Roberts A."/>
            <person name="Saif S."/>
            <person name="Shea T."/>
            <person name="Sisk P."/>
            <person name="Stolte C."/>
            <person name="Sykes S."/>
            <person name="Wortman J."/>
            <person name="Nusbaum C."/>
            <person name="Birren B."/>
        </authorList>
    </citation>
    <scope>NUCLEOTIDE SEQUENCE [LARGE SCALE GENOMIC DNA]</scope>
    <source>
        <strain evidence="7 8">YIT 11850</strain>
    </source>
</reference>
<dbReference type="InterPro" id="IPR023806">
    <property type="entry name" value="CHP03905"/>
</dbReference>
<sequence length="84" mass="9195">MKSYEFTPQRVCARKITFDLDEEKRIHHLKFQGGCPGNLSAIGKLLEGRSAREAADILRGNECAGKGTSCADQLSKALEKALSE</sequence>
<dbReference type="Pfam" id="PF12637">
    <property type="entry name" value="TSCPD"/>
    <property type="match status" value="1"/>
</dbReference>
<comment type="caution">
    <text evidence="7">The sequence shown here is derived from an EMBL/GenBank/DDBJ whole genome shotgun (WGS) entry which is preliminary data.</text>
</comment>
<keyword evidence="4" id="KW-0547">Nucleotide-binding</keyword>
<dbReference type="GO" id="GO:0004748">
    <property type="term" value="F:ribonucleoside-diphosphate reductase activity, thioredoxin disulfide as acceptor"/>
    <property type="evidence" value="ECO:0007669"/>
    <property type="project" value="UniProtKB-EC"/>
</dbReference>
<dbReference type="OrthoDB" id="9801525at2"/>
<dbReference type="NCBIfam" id="TIGR03905">
    <property type="entry name" value="TIGR03905_4_Cys"/>
    <property type="match status" value="1"/>
</dbReference>
<keyword evidence="3" id="KW-0237">DNA synthesis</keyword>
<evidence type="ECO:0000259" key="6">
    <source>
        <dbReference type="Pfam" id="PF12637"/>
    </source>
</evidence>
<dbReference type="STRING" id="742743.HMPREF9453_01347"/>
<dbReference type="Proteomes" id="UP000003277">
    <property type="component" value="Unassembled WGS sequence"/>
</dbReference>
<name>H1D159_9FIRM</name>
<feature type="domain" description="TSCPD" evidence="6">
    <location>
        <begin position="6"/>
        <end position="81"/>
    </location>
</feature>
<organism evidence="7 8">
    <name type="scientific">Dialister succinatiphilus YIT 11850</name>
    <dbReference type="NCBI Taxonomy" id="742743"/>
    <lineage>
        <taxon>Bacteria</taxon>
        <taxon>Bacillati</taxon>
        <taxon>Bacillota</taxon>
        <taxon>Negativicutes</taxon>
        <taxon>Veillonellales</taxon>
        <taxon>Veillonellaceae</taxon>
        <taxon>Dialister</taxon>
    </lineage>
</organism>
<evidence type="ECO:0000256" key="2">
    <source>
        <dbReference type="ARBA" id="ARBA00012274"/>
    </source>
</evidence>
<evidence type="ECO:0000256" key="5">
    <source>
        <dbReference type="ARBA" id="ARBA00047754"/>
    </source>
</evidence>
<keyword evidence="8" id="KW-1185">Reference proteome</keyword>
<dbReference type="AlphaFoldDB" id="H1D159"/>